<name>A0ABW0WNI7_STRNO</name>
<evidence type="ECO:0008006" key="3">
    <source>
        <dbReference type="Google" id="ProtNLM"/>
    </source>
</evidence>
<accession>A0ABW0WNI7</accession>
<comment type="caution">
    <text evidence="1">The sequence shown here is derived from an EMBL/GenBank/DDBJ whole genome shotgun (WGS) entry which is preliminary data.</text>
</comment>
<reference evidence="2" key="1">
    <citation type="journal article" date="2019" name="Int. J. Syst. Evol. Microbiol.">
        <title>The Global Catalogue of Microorganisms (GCM) 10K type strain sequencing project: providing services to taxonomists for standard genome sequencing and annotation.</title>
        <authorList>
            <consortium name="The Broad Institute Genomics Platform"/>
            <consortium name="The Broad Institute Genome Sequencing Center for Infectious Disease"/>
            <person name="Wu L."/>
            <person name="Ma J."/>
        </authorList>
    </citation>
    <scope>NUCLEOTIDE SEQUENCE [LARGE SCALE GENOMIC DNA]</scope>
    <source>
        <strain evidence="2">KCTC 5701</strain>
    </source>
</reference>
<dbReference type="RefSeq" id="WP_344353884.1">
    <property type="nucleotide sequence ID" value="NZ_BAAASM010000083.1"/>
</dbReference>
<dbReference type="Proteomes" id="UP001596065">
    <property type="component" value="Unassembled WGS sequence"/>
</dbReference>
<gene>
    <name evidence="1" type="ORF">ACFP3J_30635</name>
</gene>
<dbReference type="InterPro" id="IPR036388">
    <property type="entry name" value="WH-like_DNA-bd_sf"/>
</dbReference>
<dbReference type="EMBL" id="JBHSOE010000075">
    <property type="protein sequence ID" value="MFC5659817.1"/>
    <property type="molecule type" value="Genomic_DNA"/>
</dbReference>
<protein>
    <recommendedName>
        <fullName evidence="3">RNA polymerase sigma factor 70 region 4 type 2 domain-containing protein</fullName>
    </recommendedName>
</protein>
<organism evidence="1 2">
    <name type="scientific">Streptomyces nogalater</name>
    <dbReference type="NCBI Taxonomy" id="38314"/>
    <lineage>
        <taxon>Bacteria</taxon>
        <taxon>Bacillati</taxon>
        <taxon>Actinomycetota</taxon>
        <taxon>Actinomycetes</taxon>
        <taxon>Kitasatosporales</taxon>
        <taxon>Streptomycetaceae</taxon>
        <taxon>Streptomyces</taxon>
    </lineage>
</organism>
<sequence>MIPPSPACRTEVARRADYRAFYENYHELYLLYAQARIPWSTAAADVVSAAFDDIAFVWTTALSSPSAAALAWGLLRQQVAGSALCPSCRPACAHCVLRPAMADAVVLHAYIGISLSETATVMGLNRGDIGALLCGARRRLADSHRLVRAMSHMGLHVQEGGDGRGSC</sequence>
<evidence type="ECO:0000313" key="1">
    <source>
        <dbReference type="EMBL" id="MFC5659817.1"/>
    </source>
</evidence>
<evidence type="ECO:0000313" key="2">
    <source>
        <dbReference type="Proteomes" id="UP001596065"/>
    </source>
</evidence>
<proteinExistence type="predicted"/>
<dbReference type="Gene3D" id="1.10.10.10">
    <property type="entry name" value="Winged helix-like DNA-binding domain superfamily/Winged helix DNA-binding domain"/>
    <property type="match status" value="1"/>
</dbReference>
<dbReference type="SUPFAM" id="SSF88659">
    <property type="entry name" value="Sigma3 and sigma4 domains of RNA polymerase sigma factors"/>
    <property type="match status" value="1"/>
</dbReference>
<keyword evidence="2" id="KW-1185">Reference proteome</keyword>
<dbReference type="InterPro" id="IPR013324">
    <property type="entry name" value="RNA_pol_sigma_r3/r4-like"/>
</dbReference>